<feature type="transmembrane region" description="Helical" evidence="1">
    <location>
        <begin position="153"/>
        <end position="180"/>
    </location>
</feature>
<feature type="transmembrane region" description="Helical" evidence="1">
    <location>
        <begin position="12"/>
        <end position="33"/>
    </location>
</feature>
<dbReference type="InterPro" id="IPR045339">
    <property type="entry name" value="DUF6534"/>
</dbReference>
<sequence>MTDIARTFGALMLGGIAAILFCGITQAQVFLYFKLYPKDRVFIKLLVVFIWMLDTLHSAFITTALWDHLISNFGNAERIDHVPWSLALTIAITAVLTFSVHCFLIYRIYQLSRRNLFIAVPLGMMACARVSFACLTTAKLVQLRSLEVFVIQFTWSFTTGLTISTVLDIFITVLLCYLLRSRQKQYSSMNRVLDALILYTFESGALTMAATLVCLITWLTMPENLIFMGLHFVISKFYANSLLTTLNTRAKLKPGYRSQSSVSAGINQGMPIIFSDHLNVNTRSTPNRKHRFSSAAERLDEDMLKTNVSFGDVVTTGSVVAGVPGAMNMNGSQTGTQLQIKVNQETVHVTDSGMEVMDMAHIRSSDVRNRA</sequence>
<proteinExistence type="predicted"/>
<feature type="transmembrane region" description="Helical" evidence="1">
    <location>
        <begin position="45"/>
        <end position="66"/>
    </location>
</feature>
<dbReference type="AlphaFoldDB" id="A0A4Q2DEX7"/>
<reference evidence="3 4" key="1">
    <citation type="submission" date="2019-01" db="EMBL/GenBank/DDBJ databases">
        <title>Draft genome sequence of Psathyrella aberdarensis IHI B618.</title>
        <authorList>
            <person name="Buettner E."/>
            <person name="Kellner H."/>
        </authorList>
    </citation>
    <scope>NUCLEOTIDE SEQUENCE [LARGE SCALE GENOMIC DNA]</scope>
    <source>
        <strain evidence="3 4">IHI B618</strain>
    </source>
</reference>
<comment type="caution">
    <text evidence="3">The sequence shown here is derived from an EMBL/GenBank/DDBJ whole genome shotgun (WGS) entry which is preliminary data.</text>
</comment>
<dbReference type="STRING" id="2316362.A0A4Q2DEX7"/>
<accession>A0A4Q2DEX7</accession>
<evidence type="ECO:0000313" key="3">
    <source>
        <dbReference type="EMBL" id="RXW17632.1"/>
    </source>
</evidence>
<keyword evidence="1" id="KW-0472">Membrane</keyword>
<dbReference type="Proteomes" id="UP000290288">
    <property type="component" value="Unassembled WGS sequence"/>
</dbReference>
<dbReference type="PANTHER" id="PTHR40465:SF1">
    <property type="entry name" value="DUF6534 DOMAIN-CONTAINING PROTEIN"/>
    <property type="match status" value="1"/>
</dbReference>
<evidence type="ECO:0000259" key="2">
    <source>
        <dbReference type="Pfam" id="PF20152"/>
    </source>
</evidence>
<feature type="domain" description="DUF6534" evidence="2">
    <location>
        <begin position="164"/>
        <end position="250"/>
    </location>
</feature>
<keyword evidence="4" id="KW-1185">Reference proteome</keyword>
<organism evidence="3 4">
    <name type="scientific">Candolleomyces aberdarensis</name>
    <dbReference type="NCBI Taxonomy" id="2316362"/>
    <lineage>
        <taxon>Eukaryota</taxon>
        <taxon>Fungi</taxon>
        <taxon>Dikarya</taxon>
        <taxon>Basidiomycota</taxon>
        <taxon>Agaricomycotina</taxon>
        <taxon>Agaricomycetes</taxon>
        <taxon>Agaricomycetidae</taxon>
        <taxon>Agaricales</taxon>
        <taxon>Agaricineae</taxon>
        <taxon>Psathyrellaceae</taxon>
        <taxon>Candolleomyces</taxon>
    </lineage>
</organism>
<keyword evidence="1" id="KW-0812">Transmembrane</keyword>
<feature type="transmembrane region" description="Helical" evidence="1">
    <location>
        <begin position="86"/>
        <end position="109"/>
    </location>
</feature>
<feature type="transmembrane region" description="Helical" evidence="1">
    <location>
        <begin position="192"/>
        <end position="219"/>
    </location>
</feature>
<dbReference type="PANTHER" id="PTHR40465">
    <property type="entry name" value="CHROMOSOME 1, WHOLE GENOME SHOTGUN SEQUENCE"/>
    <property type="match status" value="1"/>
</dbReference>
<name>A0A4Q2DEX7_9AGAR</name>
<protein>
    <recommendedName>
        <fullName evidence="2">DUF6534 domain-containing protein</fullName>
    </recommendedName>
</protein>
<keyword evidence="1" id="KW-1133">Transmembrane helix</keyword>
<dbReference type="EMBL" id="SDEE01000325">
    <property type="protein sequence ID" value="RXW17632.1"/>
    <property type="molecule type" value="Genomic_DNA"/>
</dbReference>
<dbReference type="Pfam" id="PF20152">
    <property type="entry name" value="DUF6534"/>
    <property type="match status" value="1"/>
</dbReference>
<feature type="transmembrane region" description="Helical" evidence="1">
    <location>
        <begin position="116"/>
        <end position="141"/>
    </location>
</feature>
<dbReference type="OrthoDB" id="3206554at2759"/>
<evidence type="ECO:0000256" key="1">
    <source>
        <dbReference type="SAM" id="Phobius"/>
    </source>
</evidence>
<evidence type="ECO:0000313" key="4">
    <source>
        <dbReference type="Proteomes" id="UP000290288"/>
    </source>
</evidence>
<gene>
    <name evidence="3" type="ORF">EST38_g8218</name>
</gene>